<dbReference type="RefSeq" id="WP_354634946.1">
    <property type="nucleotide sequence ID" value="NZ_CP159837.1"/>
</dbReference>
<protein>
    <submittedName>
        <fullName evidence="1">Uncharacterized protein</fullName>
    </submittedName>
</protein>
<gene>
    <name evidence="1" type="ORF">ABWT76_004326</name>
</gene>
<proteinExistence type="predicted"/>
<accession>A0AAU8JAR6</accession>
<dbReference type="AlphaFoldDB" id="A0AAU8JAR6"/>
<organism evidence="1">
    <name type="scientific">Planktothricoides raciborskii GIHE-MW2</name>
    <dbReference type="NCBI Taxonomy" id="2792601"/>
    <lineage>
        <taxon>Bacteria</taxon>
        <taxon>Bacillati</taxon>
        <taxon>Cyanobacteriota</taxon>
        <taxon>Cyanophyceae</taxon>
        <taxon>Oscillatoriophycideae</taxon>
        <taxon>Oscillatoriales</taxon>
        <taxon>Oscillatoriaceae</taxon>
        <taxon>Planktothricoides</taxon>
    </lineage>
</organism>
<reference evidence="1" key="1">
    <citation type="submission" date="2024-07" db="EMBL/GenBank/DDBJ databases">
        <authorList>
            <person name="Kim Y.J."/>
            <person name="Jeong J.Y."/>
        </authorList>
    </citation>
    <scope>NUCLEOTIDE SEQUENCE</scope>
    <source>
        <strain evidence="1">GIHE-MW2</strain>
    </source>
</reference>
<dbReference type="EMBL" id="CP159837">
    <property type="protein sequence ID" value="XCM35633.1"/>
    <property type="molecule type" value="Genomic_DNA"/>
</dbReference>
<sequence length="49" mass="5366">MAQESYSSTPKVKDAIALLIPEGDRFFVERQATIALGNLAGRSLKKTKD</sequence>
<name>A0AAU8JAR6_9CYAN</name>
<evidence type="ECO:0000313" key="1">
    <source>
        <dbReference type="EMBL" id="XCM35633.1"/>
    </source>
</evidence>